<evidence type="ECO:0000313" key="6">
    <source>
        <dbReference type="EMBL" id="TCL63453.1"/>
    </source>
</evidence>
<comment type="cofactor">
    <cofactor evidence="1">
        <name>pyridoxal 5'-phosphate</name>
        <dbReference type="ChEBI" id="CHEBI:597326"/>
    </cofactor>
</comment>
<dbReference type="EMBL" id="SLUP01000009">
    <property type="protein sequence ID" value="TCL63453.1"/>
    <property type="molecule type" value="Genomic_DNA"/>
</dbReference>
<organism evidence="6 7">
    <name type="scientific">Mariniflexile fucanivorans</name>
    <dbReference type="NCBI Taxonomy" id="264023"/>
    <lineage>
        <taxon>Bacteria</taxon>
        <taxon>Pseudomonadati</taxon>
        <taxon>Bacteroidota</taxon>
        <taxon>Flavobacteriia</taxon>
        <taxon>Flavobacteriales</taxon>
        <taxon>Flavobacteriaceae</taxon>
        <taxon>Mariniflexile</taxon>
    </lineage>
</organism>
<dbReference type="Proteomes" id="UP000295455">
    <property type="component" value="Unassembled WGS sequence"/>
</dbReference>
<feature type="domain" description="Aminotransferase class I/classII large" evidence="5">
    <location>
        <begin position="161"/>
        <end position="334"/>
    </location>
</feature>
<comment type="similarity">
    <text evidence="2">Belongs to the class-II pyridoxal-phosphate-dependent aminotransferase family. BioF subfamily.</text>
</comment>
<dbReference type="GO" id="GO:0016740">
    <property type="term" value="F:transferase activity"/>
    <property type="evidence" value="ECO:0007669"/>
    <property type="project" value="UniProtKB-KW"/>
</dbReference>
<dbReference type="Gene3D" id="3.40.640.10">
    <property type="entry name" value="Type I PLP-dependent aspartate aminotransferase-like (Major domain)"/>
    <property type="match status" value="2"/>
</dbReference>
<dbReference type="Gene3D" id="3.90.1150.10">
    <property type="entry name" value="Aspartate Aminotransferase, domain 1"/>
    <property type="match status" value="2"/>
</dbReference>
<evidence type="ECO:0000259" key="5">
    <source>
        <dbReference type="Pfam" id="PF00155"/>
    </source>
</evidence>
<dbReference type="InterPro" id="IPR015421">
    <property type="entry name" value="PyrdxlP-dep_Trfase_major"/>
</dbReference>
<dbReference type="InterPro" id="IPR015422">
    <property type="entry name" value="PyrdxlP-dep_Trfase_small"/>
</dbReference>
<keyword evidence="4" id="KW-0663">Pyridoxal phosphate</keyword>
<dbReference type="GO" id="GO:0030170">
    <property type="term" value="F:pyridoxal phosphate binding"/>
    <property type="evidence" value="ECO:0007669"/>
    <property type="project" value="InterPro"/>
</dbReference>
<dbReference type="InterPro" id="IPR015424">
    <property type="entry name" value="PyrdxlP-dep_Trfase"/>
</dbReference>
<dbReference type="AlphaFoldDB" id="A0A4R1RCB2"/>
<reference evidence="6 7" key="1">
    <citation type="submission" date="2019-03" db="EMBL/GenBank/DDBJ databases">
        <title>Genomic Encyclopedia of Type Strains, Phase IV (KMG-IV): sequencing the most valuable type-strain genomes for metagenomic binning, comparative biology and taxonomic classification.</title>
        <authorList>
            <person name="Goeker M."/>
        </authorList>
    </citation>
    <scope>NUCLEOTIDE SEQUENCE [LARGE SCALE GENOMIC DNA]</scope>
    <source>
        <strain evidence="6 7">DSM 18792</strain>
    </source>
</reference>
<proteinExistence type="inferred from homology"/>
<keyword evidence="7" id="KW-1185">Reference proteome</keyword>
<evidence type="ECO:0000256" key="3">
    <source>
        <dbReference type="ARBA" id="ARBA00022679"/>
    </source>
</evidence>
<dbReference type="InterPro" id="IPR050087">
    <property type="entry name" value="AON_synthase_class-II"/>
</dbReference>
<dbReference type="RefSeq" id="WP_132218968.1">
    <property type="nucleotide sequence ID" value="NZ_OX156936.1"/>
</dbReference>
<dbReference type="Pfam" id="PF00155">
    <property type="entry name" value="Aminotran_1_2"/>
    <property type="match status" value="1"/>
</dbReference>
<dbReference type="InterPro" id="IPR004839">
    <property type="entry name" value="Aminotransferase_I/II_large"/>
</dbReference>
<sequence>MVIDGVPDREIIINGKPFLYFGGTSYLGLSSNEAFQNNVISGIKKWGTAYGSSRNANIKLAVFNKAEHLFAKLIGADAAVTCSSGTLAGKLVLDYLSKNINGFYHYPKTHPAILHPNSKPVFVDGKLHPNLLTNTFETIVITVDAFLGLEVMPTSFNFLNDISSHKKIILVVDESHSLGIFGNYFETVFSTISNEKLFKKIIVSSLGKALGISGGIIAADEDFIDGLKEEPNFVSSSSINPAYLEAFLGSQEIIKIQQKKLKSNLAFLFDGLNLNSDFKFHKNYPVIYCINEEISNFLLTKNMVITNFKYPTYKKVMSRIVITANHTEADLYSLKQALLKVSKSY</sequence>
<dbReference type="OrthoDB" id="846426at2"/>
<gene>
    <name evidence="6" type="ORF">EV196_10977</name>
</gene>
<dbReference type="SUPFAM" id="SSF53383">
    <property type="entry name" value="PLP-dependent transferases"/>
    <property type="match status" value="1"/>
</dbReference>
<name>A0A4R1RCB2_9FLAO</name>
<keyword evidence="3" id="KW-0808">Transferase</keyword>
<evidence type="ECO:0000256" key="4">
    <source>
        <dbReference type="ARBA" id="ARBA00022898"/>
    </source>
</evidence>
<dbReference type="PANTHER" id="PTHR13693:SF77">
    <property type="entry name" value="8-AMINO-7-OXONONANOATE SYNTHASE"/>
    <property type="match status" value="1"/>
</dbReference>
<evidence type="ECO:0000256" key="2">
    <source>
        <dbReference type="ARBA" id="ARBA00010008"/>
    </source>
</evidence>
<evidence type="ECO:0000313" key="7">
    <source>
        <dbReference type="Proteomes" id="UP000295455"/>
    </source>
</evidence>
<protein>
    <submittedName>
        <fullName evidence="6">7-keto-8-aminopelargonate synthetase-like enzyme</fullName>
    </submittedName>
</protein>
<comment type="caution">
    <text evidence="6">The sequence shown here is derived from an EMBL/GenBank/DDBJ whole genome shotgun (WGS) entry which is preliminary data.</text>
</comment>
<dbReference type="PANTHER" id="PTHR13693">
    <property type="entry name" value="CLASS II AMINOTRANSFERASE/8-AMINO-7-OXONONANOATE SYNTHASE"/>
    <property type="match status" value="1"/>
</dbReference>
<accession>A0A4R1RCB2</accession>
<evidence type="ECO:0000256" key="1">
    <source>
        <dbReference type="ARBA" id="ARBA00001933"/>
    </source>
</evidence>